<dbReference type="InterPro" id="IPR029063">
    <property type="entry name" value="SAM-dependent_MTases_sf"/>
</dbReference>
<dbReference type="Gene3D" id="3.40.50.150">
    <property type="entry name" value="Vaccinia Virus protein VP39"/>
    <property type="match status" value="1"/>
</dbReference>
<accession>A0A6G1WJE9</accession>
<dbReference type="SUPFAM" id="SSF53335">
    <property type="entry name" value="S-adenosyl-L-methionine-dependent methyltransferases"/>
    <property type="match status" value="1"/>
</dbReference>
<dbReference type="EMBL" id="WISB01000087">
    <property type="protein sequence ID" value="MQW69851.1"/>
    <property type="molecule type" value="Genomic_DNA"/>
</dbReference>
<dbReference type="GO" id="GO:0032259">
    <property type="term" value="P:methylation"/>
    <property type="evidence" value="ECO:0007669"/>
    <property type="project" value="UniProtKB-KW"/>
</dbReference>
<dbReference type="GO" id="GO:0008168">
    <property type="term" value="F:methyltransferase activity"/>
    <property type="evidence" value="ECO:0007669"/>
    <property type="project" value="UniProtKB-KW"/>
</dbReference>
<keyword evidence="1" id="KW-0489">Methyltransferase</keyword>
<comment type="caution">
    <text evidence="1">The sequence shown here is derived from an EMBL/GenBank/DDBJ whole genome shotgun (WGS) entry which is preliminary data.</text>
</comment>
<dbReference type="Pfam" id="PF13489">
    <property type="entry name" value="Methyltransf_23"/>
    <property type="match status" value="1"/>
</dbReference>
<reference evidence="1" key="1">
    <citation type="journal article" date="2013" name="Genome Biol.">
        <title>Comparative genomics of the core and accessory genomes of 48 Sinorhizobium strains comprising five genospecies.</title>
        <authorList>
            <person name="Sugawara M."/>
            <person name="Epstein B."/>
            <person name="Badgley B.D."/>
            <person name="Unno T."/>
            <person name="Xu L."/>
            <person name="Reese J."/>
            <person name="Gyaneshwar P."/>
            <person name="Denny R."/>
            <person name="Mudge J."/>
            <person name="Bharti A.K."/>
            <person name="Farmer A.D."/>
            <person name="May G.D."/>
            <person name="Woodward J.E."/>
            <person name="Medigue C."/>
            <person name="Vallenet D."/>
            <person name="Lajus A."/>
            <person name="Rouy Z."/>
            <person name="Martinez-Vaz B."/>
            <person name="Tiffin P."/>
            <person name="Young N.D."/>
            <person name="Sadowsky M.J."/>
        </authorList>
    </citation>
    <scope>NUCLEOTIDE SEQUENCE</scope>
    <source>
        <strain evidence="1">M1</strain>
    </source>
</reference>
<gene>
    <name evidence="1" type="ORF">GHJ91_11985</name>
</gene>
<name>A0A6G1WJE9_9HYPH</name>
<protein>
    <submittedName>
        <fullName evidence="1">Methyltransferase domain-containing protein</fullName>
    </submittedName>
</protein>
<evidence type="ECO:0000313" key="1">
    <source>
        <dbReference type="EMBL" id="MQW69851.1"/>
    </source>
</evidence>
<sequence length="241" mass="27208">MLTIQMNAKSTTRGDGMASGGFNQVSYWVERHKELRGDHRATGNRSRSPEEMRQRKIYQAYFFACLAQLLRGAALNGDDRAAEVLDIGFGTGFLASILTRTGFIYTGYDLSPVAVEDSLKLAPQANLIVRNIVEEIPQKSDIIFASEVLFHIVDDTQWKAAVRNIASAMKPNSFFVFTETFVETVSDQLPHFKPRTRQAYEELFKECGLRFVPDCATVIQQMPVFTENVNFTRSVHLVKKV</sequence>
<dbReference type="PANTHER" id="PTHR43861">
    <property type="entry name" value="TRANS-ACONITATE 2-METHYLTRANSFERASE-RELATED"/>
    <property type="match status" value="1"/>
</dbReference>
<dbReference type="AlphaFoldDB" id="A0A6G1WJE9"/>
<keyword evidence="1" id="KW-0808">Transferase</keyword>
<dbReference type="CDD" id="cd02440">
    <property type="entry name" value="AdoMet_MTases"/>
    <property type="match status" value="1"/>
</dbReference>
<proteinExistence type="predicted"/>
<organism evidence="1">
    <name type="scientific">Sinorhizobium medicae</name>
    <dbReference type="NCBI Taxonomy" id="110321"/>
    <lineage>
        <taxon>Bacteria</taxon>
        <taxon>Pseudomonadati</taxon>
        <taxon>Pseudomonadota</taxon>
        <taxon>Alphaproteobacteria</taxon>
        <taxon>Hyphomicrobiales</taxon>
        <taxon>Rhizobiaceae</taxon>
        <taxon>Sinorhizobium/Ensifer group</taxon>
        <taxon>Sinorhizobium</taxon>
    </lineage>
</organism>